<reference evidence="1" key="1">
    <citation type="journal article" date="2014" name="Front. Microbiol.">
        <title>High frequency of phylogenetically diverse reductive dehalogenase-homologous genes in deep subseafloor sedimentary metagenomes.</title>
        <authorList>
            <person name="Kawai M."/>
            <person name="Futagami T."/>
            <person name="Toyoda A."/>
            <person name="Takaki Y."/>
            <person name="Nishi S."/>
            <person name="Hori S."/>
            <person name="Arai W."/>
            <person name="Tsubouchi T."/>
            <person name="Morono Y."/>
            <person name="Uchiyama I."/>
            <person name="Ito T."/>
            <person name="Fujiyama A."/>
            <person name="Inagaki F."/>
            <person name="Takami H."/>
        </authorList>
    </citation>
    <scope>NUCLEOTIDE SEQUENCE</scope>
    <source>
        <strain evidence="1">Expedition CK06-06</strain>
    </source>
</reference>
<sequence length="91" mass="9291">MSLPPAPAVIAVVMVAAAHQSIQGAKLVVVIDCLAGINPAGIVEHHGKAFVAQKQSQEIGVAPSLKVAGSEVVAKAVYQPAAYYPGPFFQA</sequence>
<evidence type="ECO:0000313" key="1">
    <source>
        <dbReference type="EMBL" id="GAH60957.1"/>
    </source>
</evidence>
<organism evidence="1">
    <name type="scientific">marine sediment metagenome</name>
    <dbReference type="NCBI Taxonomy" id="412755"/>
    <lineage>
        <taxon>unclassified sequences</taxon>
        <taxon>metagenomes</taxon>
        <taxon>ecological metagenomes</taxon>
    </lineage>
</organism>
<dbReference type="AlphaFoldDB" id="X1GV04"/>
<name>X1GV04_9ZZZZ</name>
<comment type="caution">
    <text evidence="1">The sequence shown here is derived from an EMBL/GenBank/DDBJ whole genome shotgun (WGS) entry which is preliminary data.</text>
</comment>
<protein>
    <submittedName>
        <fullName evidence="1">Uncharacterized protein</fullName>
    </submittedName>
</protein>
<gene>
    <name evidence="1" type="ORF">S03H2_33203</name>
</gene>
<proteinExistence type="predicted"/>
<feature type="non-terminal residue" evidence="1">
    <location>
        <position position="91"/>
    </location>
</feature>
<dbReference type="EMBL" id="BARU01020199">
    <property type="protein sequence ID" value="GAH60957.1"/>
    <property type="molecule type" value="Genomic_DNA"/>
</dbReference>
<accession>X1GV04</accession>